<dbReference type="Pfam" id="PF07687">
    <property type="entry name" value="M20_dimer"/>
    <property type="match status" value="1"/>
</dbReference>
<accession>A0A2U3ED39</accession>
<evidence type="ECO:0000256" key="1">
    <source>
        <dbReference type="ARBA" id="ARBA00006247"/>
    </source>
</evidence>
<dbReference type="InterPro" id="IPR052030">
    <property type="entry name" value="Peptidase_M20/M20A_hydrolases"/>
</dbReference>
<protein>
    <recommendedName>
        <fullName evidence="2">Peptidase M20 domain-containing protein 2</fullName>
    </recommendedName>
</protein>
<dbReference type="InterPro" id="IPR011650">
    <property type="entry name" value="Peptidase_M20_dimer"/>
</dbReference>
<organism evidence="4 5">
    <name type="scientific">Purpureocillium lilacinum</name>
    <name type="common">Paecilomyces lilacinus</name>
    <dbReference type="NCBI Taxonomy" id="33203"/>
    <lineage>
        <taxon>Eukaryota</taxon>
        <taxon>Fungi</taxon>
        <taxon>Dikarya</taxon>
        <taxon>Ascomycota</taxon>
        <taxon>Pezizomycotina</taxon>
        <taxon>Sordariomycetes</taxon>
        <taxon>Hypocreomycetidae</taxon>
        <taxon>Hypocreales</taxon>
        <taxon>Ophiocordycipitaceae</taxon>
        <taxon>Purpureocillium</taxon>
    </lineage>
</organism>
<gene>
    <name evidence="4" type="ORF">PCL_11039</name>
</gene>
<dbReference type="PIRSF" id="PIRSF037226">
    <property type="entry name" value="Amidohydrolase_ACY1L2_prd"/>
    <property type="match status" value="1"/>
</dbReference>
<dbReference type="InterPro" id="IPR017144">
    <property type="entry name" value="Xaa-Arg_dipeptidase"/>
</dbReference>
<comment type="similarity">
    <text evidence="1 2">Belongs to the peptidase M20A family.</text>
</comment>
<dbReference type="InterPro" id="IPR002933">
    <property type="entry name" value="Peptidase_M20"/>
</dbReference>
<dbReference type="SUPFAM" id="SSF53187">
    <property type="entry name" value="Zn-dependent exopeptidases"/>
    <property type="match status" value="1"/>
</dbReference>
<dbReference type="Gene3D" id="3.30.70.360">
    <property type="match status" value="1"/>
</dbReference>
<dbReference type="InterPro" id="IPR036264">
    <property type="entry name" value="Bact_exopeptidase_dim_dom"/>
</dbReference>
<dbReference type="SUPFAM" id="SSF55031">
    <property type="entry name" value="Bacterial exopeptidase dimerisation domain"/>
    <property type="match status" value="1"/>
</dbReference>
<dbReference type="AlphaFoldDB" id="A0A2U3ED39"/>
<evidence type="ECO:0000313" key="5">
    <source>
        <dbReference type="Proteomes" id="UP000245956"/>
    </source>
</evidence>
<dbReference type="EMBL" id="LCWV01000006">
    <property type="protein sequence ID" value="PWI72416.1"/>
    <property type="molecule type" value="Genomic_DNA"/>
</dbReference>
<proteinExistence type="inferred from homology"/>
<dbReference type="InterPro" id="IPR017439">
    <property type="entry name" value="Amidohydrolase"/>
</dbReference>
<dbReference type="Proteomes" id="UP000245956">
    <property type="component" value="Unassembled WGS sequence"/>
</dbReference>
<dbReference type="Pfam" id="PF01546">
    <property type="entry name" value="Peptidase_M20"/>
    <property type="match status" value="1"/>
</dbReference>
<name>A0A2U3ED39_PURLI</name>
<dbReference type="GO" id="GO:0016805">
    <property type="term" value="F:dipeptidase activity"/>
    <property type="evidence" value="ECO:0007669"/>
    <property type="project" value="InterPro"/>
</dbReference>
<evidence type="ECO:0000313" key="4">
    <source>
        <dbReference type="EMBL" id="PWI72416.1"/>
    </source>
</evidence>
<dbReference type="PANTHER" id="PTHR30575">
    <property type="entry name" value="PEPTIDASE M20"/>
    <property type="match status" value="1"/>
</dbReference>
<sequence length="416" mass="44300">MATTQETIAKQLAETVAKHEEELWRVNQEIHSHPELAFEETHAHDTVCGMLEALGYNVTRHAHNLKTAFEVEAGSGGGVIAYNAEYDALPGIGHACGHNLIATSSIAAFLATAEALKANNISGRVRLLGTPGEEEGGGKVALLDAGAYRGVDACLMGHPGPRLAPVDGVIHVPFLAVAGVTVTFNGVNAHAGNAPWLGKNALDAAVGAYNNISMLRQQMSPEQRVHAVISHGGDRANVIPHKTEMRILVRASTNADLEATRPRIASCCEGAATATGCTVDFKWDHHYKDLQCSGLIENTFEKNAGLQGRTWMAKAPTGSGASTDQGKYRCSTLVHLHGNVSYEVPSIHPIFLLDVEDPSIGPHHPKFAETAGTKPSFTIALDFAKVMAATGLDILQNSSFREELNSELATAQKDRS</sequence>
<dbReference type="CDD" id="cd05672">
    <property type="entry name" value="M20_ACY1L2-like"/>
    <property type="match status" value="1"/>
</dbReference>
<dbReference type="NCBIfam" id="TIGR01891">
    <property type="entry name" value="amidohydrolases"/>
    <property type="match status" value="1"/>
</dbReference>
<reference evidence="4 5" key="1">
    <citation type="journal article" date="2016" name="Front. Microbiol.">
        <title>Genome and transcriptome sequences reveal the specific parasitism of the nematophagous Purpureocillium lilacinum 36-1.</title>
        <authorList>
            <person name="Xie J."/>
            <person name="Li S."/>
            <person name="Mo C."/>
            <person name="Xiao X."/>
            <person name="Peng D."/>
            <person name="Wang G."/>
            <person name="Xiao Y."/>
        </authorList>
    </citation>
    <scope>NUCLEOTIDE SEQUENCE [LARGE SCALE GENOMIC DNA]</scope>
    <source>
        <strain evidence="4 5">36-1</strain>
    </source>
</reference>
<dbReference type="Gene3D" id="3.40.630.10">
    <property type="entry name" value="Zn peptidases"/>
    <property type="match status" value="1"/>
</dbReference>
<keyword evidence="4" id="KW-0378">Hydrolase</keyword>
<feature type="domain" description="Peptidase M20 dimerisation" evidence="3">
    <location>
        <begin position="178"/>
        <end position="269"/>
    </location>
</feature>
<evidence type="ECO:0000256" key="2">
    <source>
        <dbReference type="PIRNR" id="PIRNR037226"/>
    </source>
</evidence>
<comment type="caution">
    <text evidence="4">The sequence shown here is derived from an EMBL/GenBank/DDBJ whole genome shotgun (WGS) entry which is preliminary data.</text>
</comment>
<evidence type="ECO:0000259" key="3">
    <source>
        <dbReference type="Pfam" id="PF07687"/>
    </source>
</evidence>
<dbReference type="FunFam" id="3.30.70.360:FF:000004">
    <property type="entry name" value="Peptidase M20 domain-containing protein 2"/>
    <property type="match status" value="1"/>
</dbReference>
<dbReference type="PANTHER" id="PTHR30575:SF0">
    <property type="entry name" value="XAA-ARG DIPEPTIDASE"/>
    <property type="match status" value="1"/>
</dbReference>